<dbReference type="VEuPathDB" id="VectorBase:CQUJHB006599"/>
<gene>
    <name evidence="2" type="primary">6048853</name>
    <name evidence="1" type="ORF">CpipJ_CPIJ015234</name>
</gene>
<name>B0X7S8_CULQU</name>
<proteinExistence type="predicted"/>
<dbReference type="HOGENOM" id="CLU_638196_0_0_1"/>
<dbReference type="STRING" id="7176.B0X7S8"/>
<accession>B0X7S8</accession>
<evidence type="ECO:0000313" key="3">
    <source>
        <dbReference type="Proteomes" id="UP000002320"/>
    </source>
</evidence>
<dbReference type="Proteomes" id="UP000002320">
    <property type="component" value="Unassembled WGS sequence"/>
</dbReference>
<reference evidence="1" key="1">
    <citation type="submission" date="2007-03" db="EMBL/GenBank/DDBJ databases">
        <title>Annotation of Culex pipiens quinquefasciatus.</title>
        <authorList>
            <consortium name="The Broad Institute Genome Sequencing Platform"/>
            <person name="Atkinson P.W."/>
            <person name="Hemingway J."/>
            <person name="Christensen B.M."/>
            <person name="Higgs S."/>
            <person name="Kodira C."/>
            <person name="Hannick L."/>
            <person name="Megy K."/>
            <person name="O'Leary S."/>
            <person name="Pearson M."/>
            <person name="Haas B.J."/>
            <person name="Mauceli E."/>
            <person name="Wortman J.R."/>
            <person name="Lee N.H."/>
            <person name="Guigo R."/>
            <person name="Stanke M."/>
            <person name="Alvarado L."/>
            <person name="Amedeo P."/>
            <person name="Antoine C.H."/>
            <person name="Arensburger P."/>
            <person name="Bidwell S.L."/>
            <person name="Crawford M."/>
            <person name="Camaro F."/>
            <person name="Devon K."/>
            <person name="Engels R."/>
            <person name="Hammond M."/>
            <person name="Howarth C."/>
            <person name="Koehrsen M."/>
            <person name="Lawson D."/>
            <person name="Montgomery P."/>
            <person name="Nene V."/>
            <person name="Nusbaum C."/>
            <person name="Puiu D."/>
            <person name="Romero-Severson J."/>
            <person name="Severson D.W."/>
            <person name="Shumway M."/>
            <person name="Sisk P."/>
            <person name="Stolte C."/>
            <person name="Zeng Q."/>
            <person name="Eisenstadt E."/>
            <person name="Fraser-Liggett C."/>
            <person name="Strausberg R."/>
            <person name="Galagan J."/>
            <person name="Birren B."/>
            <person name="Collins F.H."/>
        </authorList>
    </citation>
    <scope>NUCLEOTIDE SEQUENCE [LARGE SCALE GENOMIC DNA]</scope>
    <source>
        <strain evidence="1">JHB</strain>
    </source>
</reference>
<dbReference type="EMBL" id="DS232460">
    <property type="protein sequence ID" value="EDS42090.1"/>
    <property type="molecule type" value="Genomic_DNA"/>
</dbReference>
<sequence length="430" mass="48685">MVLVQNTLLNFTRKKIHTYFRGKFLDTLHLSMCGGHCGDGLPMYGLAQIFRHQVLDGHVEESSKVCILGCRWVDRFVEVPVDIQVLVEGGELASHHNYTPTWNDCLQRLPANRLFDRTDSEGARQFRNGSLISESRGANTTATYYREHFRLPAEPKSSLYALNGRLEKTCVLSVNQMDKEGAIDEICKYDKYFGDLQDQLICSILQMDCPEELIPKQLIDLAEQHNRSSTLKSPEVKIPYLPIIENSAIMPNQVFREKRVLVFDTKSPSSCATPCGILRCKLRGCVKIVPAGGKSQWRAVARNARYYTLETGMQAYKNRQGHLQPIKVTIGRLIIREAVGDSLLNFRSHYTNYLPNHLSPNSPHFFTDRHQRPHSVNHTLHWFACVGEDLDSATPATATNGYGNEGTYTYTGNSCMCVCGCVWRSVYLLE</sequence>
<evidence type="ECO:0000313" key="2">
    <source>
        <dbReference type="EnsemblMetazoa" id="CPIJ015234-PA"/>
    </source>
</evidence>
<reference evidence="2" key="2">
    <citation type="submission" date="2020-05" db="UniProtKB">
        <authorList>
            <consortium name="EnsemblMetazoa"/>
        </authorList>
    </citation>
    <scope>IDENTIFICATION</scope>
    <source>
        <strain evidence="2">JHB</strain>
    </source>
</reference>
<dbReference type="AlphaFoldDB" id="B0X7S8"/>
<dbReference type="EnsemblMetazoa" id="CPIJ015234-RA">
    <property type="protein sequence ID" value="CPIJ015234-PA"/>
    <property type="gene ID" value="CPIJ015234"/>
</dbReference>
<dbReference type="OrthoDB" id="347018at2759"/>
<evidence type="ECO:0000313" key="1">
    <source>
        <dbReference type="EMBL" id="EDS42090.1"/>
    </source>
</evidence>
<protein>
    <submittedName>
        <fullName evidence="1 2">Uncharacterized protein</fullName>
    </submittedName>
</protein>
<dbReference type="eggNOG" id="KOG0488">
    <property type="taxonomic scope" value="Eukaryota"/>
</dbReference>
<dbReference type="VEuPathDB" id="VectorBase:CPIJ015234"/>
<dbReference type="VEuPathDB" id="VectorBase:CQUJHB008848"/>
<dbReference type="KEGG" id="cqu:CpipJ_CPIJ015234"/>
<keyword evidence="3" id="KW-1185">Reference proteome</keyword>
<dbReference type="InParanoid" id="B0X7S8"/>
<organism>
    <name type="scientific">Culex quinquefasciatus</name>
    <name type="common">Southern house mosquito</name>
    <name type="synonym">Culex pungens</name>
    <dbReference type="NCBI Taxonomy" id="7176"/>
    <lineage>
        <taxon>Eukaryota</taxon>
        <taxon>Metazoa</taxon>
        <taxon>Ecdysozoa</taxon>
        <taxon>Arthropoda</taxon>
        <taxon>Hexapoda</taxon>
        <taxon>Insecta</taxon>
        <taxon>Pterygota</taxon>
        <taxon>Neoptera</taxon>
        <taxon>Endopterygota</taxon>
        <taxon>Diptera</taxon>
        <taxon>Nematocera</taxon>
        <taxon>Culicoidea</taxon>
        <taxon>Culicidae</taxon>
        <taxon>Culicinae</taxon>
        <taxon>Culicini</taxon>
        <taxon>Culex</taxon>
        <taxon>Culex</taxon>
    </lineage>
</organism>